<name>A0A1C3NL92_9XANT</name>
<sequence length="134" mass="14999">MTEDSYKISLRIWHPTSSSSTIVDEVGLKSNFLQSVGDRRKNPNGNELDGFYKQSYCTFSIAEKVCGCFVDGLNSALPLLKEKRDYFSQVRREGGRLDLFVGVFVESSSGFILKYVDMGALADLGIDLSVEFYI</sequence>
<gene>
    <name evidence="1" type="ORF">XBLMG947_1979</name>
</gene>
<evidence type="ECO:0000313" key="2">
    <source>
        <dbReference type="Proteomes" id="UP000092503"/>
    </source>
</evidence>
<dbReference type="OrthoDB" id="9153352at2"/>
<reference evidence="1 2" key="1">
    <citation type="submission" date="2016-06" db="EMBL/GenBank/DDBJ databases">
        <authorList>
            <person name="Kjaerup R.B."/>
            <person name="Dalgaard T.S."/>
            <person name="Juul-Madsen H.R."/>
        </authorList>
    </citation>
    <scope>NUCLEOTIDE SEQUENCE [LARGE SCALE GENOMIC DNA]</scope>
    <source>
        <strain evidence="1">LMG947</strain>
    </source>
</reference>
<dbReference type="AlphaFoldDB" id="A0A1C3NL92"/>
<organism evidence="1 2">
    <name type="scientific">Xanthomonas bromi</name>
    <dbReference type="NCBI Taxonomy" id="56449"/>
    <lineage>
        <taxon>Bacteria</taxon>
        <taxon>Pseudomonadati</taxon>
        <taxon>Pseudomonadota</taxon>
        <taxon>Gammaproteobacteria</taxon>
        <taxon>Lysobacterales</taxon>
        <taxon>Lysobacteraceae</taxon>
        <taxon>Xanthomonas</taxon>
    </lineage>
</organism>
<proteinExistence type="predicted"/>
<evidence type="ECO:0008006" key="3">
    <source>
        <dbReference type="Google" id="ProtNLM"/>
    </source>
</evidence>
<protein>
    <recommendedName>
        <fullName evidence="3">DUF4279 domain-containing protein</fullName>
    </recommendedName>
</protein>
<dbReference type="EMBL" id="FLTX01000030">
    <property type="protein sequence ID" value="SBV51193.1"/>
    <property type="molecule type" value="Genomic_DNA"/>
</dbReference>
<dbReference type="Proteomes" id="UP000092503">
    <property type="component" value="Unassembled WGS sequence"/>
</dbReference>
<dbReference type="STRING" id="56449.XBLMG947_1979"/>
<evidence type="ECO:0000313" key="1">
    <source>
        <dbReference type="EMBL" id="SBV51193.1"/>
    </source>
</evidence>
<dbReference type="RefSeq" id="WP_139074383.1">
    <property type="nucleotide sequence ID" value="NZ_FLTX01000030.1"/>
</dbReference>
<accession>A0A1C3NL92</accession>